<dbReference type="GO" id="GO:0005759">
    <property type="term" value="C:mitochondrial matrix"/>
    <property type="evidence" value="ECO:0007669"/>
    <property type="project" value="TreeGrafter"/>
</dbReference>
<protein>
    <recommendedName>
        <fullName evidence="3">RAP domain-containing protein</fullName>
    </recommendedName>
</protein>
<reference evidence="4" key="1">
    <citation type="submission" date="2021-11" db="EMBL/GenBank/DDBJ databases">
        <authorList>
            <consortium name="Genoscope - CEA"/>
            <person name="William W."/>
        </authorList>
    </citation>
    <scope>NUCLEOTIDE SEQUENCE</scope>
</reference>
<comment type="caution">
    <text evidence="4">The sequence shown here is derived from an EMBL/GenBank/DDBJ whole genome shotgun (WGS) entry which is preliminary data.</text>
</comment>
<sequence>MGCRALLLALLVAPLDSFYHPVCTRVPLALRAQQQRQQRPKRLHKRREPEREPERRSWNPQAIKLNRQIANRDGSHEDIFRLFNTRKKDFCEVNYATALNWLAKKQPRGGYAVDSQDARNLAELILAASNQLDANPDGWDARALANAAWGAAKLLQPRKYANPRERRAVQGSDIEEALKAACASLLRKIGDLAETRPDDFKAQELANVAWSFATADLDAPRLYASLATSATPRLAQFSAQELANVAWAFAKRLGTGAAGVPNTNAPDDVACAEASRTMFEAWSEECILRFPDGDFKAQELANAVWAVATAGFEASDEFWDTAARAAVPLMRDPEQAQTQNIANCLWSYAKSGDGTPAVRKELFSELADAASKRVDEFNAQELGNTAWAYATASIAAPELFDAIAASAEGRVERFIAQNLANTAWAFATASHRAPRLLDAVAREAARRADEFKPQELANTAWAFATCSRDDFVDAKIQRQLFDNIARAAYKRLDRFSDQGLSNIAWAFAAAGEAQRHEKLFGAVASEAAPRVAEFQPQGFSNLAWAFSTAELSSSELFDAMASEIAKQNRAARFNPQEIANTAWAFAKNAEGSKQLFDSLATMTLVLGAKSGGDLTRAGFTPQELSNLAWAYACADHVDGALLRKLWNAVVEVAADDATQCFTIEELRQLQQVVLHARNSGRGTNMDGLVTDIARAPAGFTGLLRRSLAEADASPSRAQDEVAQSLEALGLEVVHEFVIPDGLSVDVALKPLRWRVAVEFDGPRHYFRNEKRLPTGRTNFKVRLLRALGWRVLHVPYFDWARLPDEKARQNYLKTGLAAIVKSARKASKVEVVSEDDRDEFSALKVAELRRLCEARGLESRVKRGLDARATLIERLRAQKSSSPEEGGG</sequence>
<dbReference type="AlphaFoldDB" id="A0A8J2X4K6"/>
<dbReference type="InterPro" id="IPR058917">
    <property type="entry name" value="RESC6_dom"/>
</dbReference>
<dbReference type="InterPro" id="IPR011632">
    <property type="entry name" value="DUF1601"/>
</dbReference>
<dbReference type="GO" id="GO:0044528">
    <property type="term" value="P:regulation of mitochondrial mRNA stability"/>
    <property type="evidence" value="ECO:0007669"/>
    <property type="project" value="TreeGrafter"/>
</dbReference>
<dbReference type="PANTHER" id="PTHR21228">
    <property type="entry name" value="FAST LEU-RICH DOMAIN-CONTAINING"/>
    <property type="match status" value="1"/>
</dbReference>
<name>A0A8J2X4K6_9STRA</name>
<keyword evidence="5" id="KW-1185">Reference proteome</keyword>
<evidence type="ECO:0000313" key="4">
    <source>
        <dbReference type="EMBL" id="CAH0379061.1"/>
    </source>
</evidence>
<dbReference type="PROSITE" id="PS51286">
    <property type="entry name" value="RAP"/>
    <property type="match status" value="1"/>
</dbReference>
<dbReference type="SMART" id="SM00952">
    <property type="entry name" value="RAP"/>
    <property type="match status" value="1"/>
</dbReference>
<feature type="signal peptide" evidence="2">
    <location>
        <begin position="1"/>
        <end position="17"/>
    </location>
</feature>
<dbReference type="InterPro" id="IPR036361">
    <property type="entry name" value="SAP_dom_sf"/>
</dbReference>
<dbReference type="OrthoDB" id="2019031at2759"/>
<dbReference type="GO" id="GO:0003723">
    <property type="term" value="F:RNA binding"/>
    <property type="evidence" value="ECO:0007669"/>
    <property type="project" value="TreeGrafter"/>
</dbReference>
<dbReference type="InterPro" id="IPR013584">
    <property type="entry name" value="RAP"/>
</dbReference>
<dbReference type="Pfam" id="PF07671">
    <property type="entry name" value="DUF1601"/>
    <property type="match status" value="1"/>
</dbReference>
<gene>
    <name evidence="4" type="ORF">PECAL_6P06620</name>
</gene>
<dbReference type="EMBL" id="CAKKNE010000006">
    <property type="protein sequence ID" value="CAH0379061.1"/>
    <property type="molecule type" value="Genomic_DNA"/>
</dbReference>
<feature type="region of interest" description="Disordered" evidence="1">
    <location>
        <begin position="33"/>
        <end position="60"/>
    </location>
</feature>
<evidence type="ECO:0000313" key="5">
    <source>
        <dbReference type="Proteomes" id="UP000789595"/>
    </source>
</evidence>
<keyword evidence="2" id="KW-0732">Signal</keyword>
<evidence type="ECO:0000256" key="1">
    <source>
        <dbReference type="SAM" id="MobiDB-lite"/>
    </source>
</evidence>
<evidence type="ECO:0000256" key="2">
    <source>
        <dbReference type="SAM" id="SignalP"/>
    </source>
</evidence>
<feature type="compositionally biased region" description="Basic and acidic residues" evidence="1">
    <location>
        <begin position="47"/>
        <end position="57"/>
    </location>
</feature>
<proteinExistence type="predicted"/>
<dbReference type="Gene3D" id="1.10.720.30">
    <property type="entry name" value="SAP domain"/>
    <property type="match status" value="1"/>
</dbReference>
<dbReference type="Proteomes" id="UP000789595">
    <property type="component" value="Unassembled WGS sequence"/>
</dbReference>
<evidence type="ECO:0000259" key="3">
    <source>
        <dbReference type="PROSITE" id="PS51286"/>
    </source>
</evidence>
<organism evidence="4 5">
    <name type="scientific">Pelagomonas calceolata</name>
    <dbReference type="NCBI Taxonomy" id="35677"/>
    <lineage>
        <taxon>Eukaryota</taxon>
        <taxon>Sar</taxon>
        <taxon>Stramenopiles</taxon>
        <taxon>Ochrophyta</taxon>
        <taxon>Pelagophyceae</taxon>
        <taxon>Pelagomonadales</taxon>
        <taxon>Pelagomonadaceae</taxon>
        <taxon>Pelagomonas</taxon>
    </lineage>
</organism>
<accession>A0A8J2X4K6</accession>
<dbReference type="PANTHER" id="PTHR21228:SF40">
    <property type="entry name" value="LD45607P"/>
    <property type="match status" value="1"/>
</dbReference>
<dbReference type="GO" id="GO:0000963">
    <property type="term" value="P:mitochondrial RNA processing"/>
    <property type="evidence" value="ECO:0007669"/>
    <property type="project" value="TreeGrafter"/>
</dbReference>
<dbReference type="Pfam" id="PF08373">
    <property type="entry name" value="RAP"/>
    <property type="match status" value="1"/>
</dbReference>
<dbReference type="GO" id="GO:0035770">
    <property type="term" value="C:ribonucleoprotein granule"/>
    <property type="evidence" value="ECO:0007669"/>
    <property type="project" value="TreeGrafter"/>
</dbReference>
<feature type="chain" id="PRO_5035304365" description="RAP domain-containing protein" evidence="2">
    <location>
        <begin position="18"/>
        <end position="888"/>
    </location>
</feature>
<feature type="domain" description="RAP" evidence="3">
    <location>
        <begin position="755"/>
        <end position="814"/>
    </location>
</feature>
<dbReference type="InterPro" id="IPR050870">
    <property type="entry name" value="FAST_kinase"/>
</dbReference>
<dbReference type="Pfam" id="PF26188">
    <property type="entry name" value="RESC6"/>
    <property type="match status" value="1"/>
</dbReference>